<name>A0A323URC1_9RHOO</name>
<dbReference type="Proteomes" id="UP000248259">
    <property type="component" value="Unassembled WGS sequence"/>
</dbReference>
<dbReference type="GO" id="GO:0046872">
    <property type="term" value="F:metal ion binding"/>
    <property type="evidence" value="ECO:0007669"/>
    <property type="project" value="UniProtKB-KW"/>
</dbReference>
<feature type="domain" description="4Fe-4S ferredoxin-type" evidence="6">
    <location>
        <begin position="91"/>
        <end position="115"/>
    </location>
</feature>
<dbReference type="InterPro" id="IPR004017">
    <property type="entry name" value="Cys_rich_dom"/>
</dbReference>
<evidence type="ECO:0000256" key="5">
    <source>
        <dbReference type="ARBA" id="ARBA00023014"/>
    </source>
</evidence>
<dbReference type="Pfam" id="PF13183">
    <property type="entry name" value="Fer4_8"/>
    <property type="match status" value="1"/>
</dbReference>
<evidence type="ECO:0000256" key="2">
    <source>
        <dbReference type="ARBA" id="ARBA00022723"/>
    </source>
</evidence>
<keyword evidence="5" id="KW-0411">Iron-sulfur</keyword>
<sequence length="453" mass="48427">MNSHLDWSAYEGGSDFGFGFGDAFGAPVEPGSGFGKAAAACNGKLQCLSDEHEVMCPSYRATQDPRHSTHHRALTLQAAAEGRLGEHAYASAEMIEALALCVGCKGCKRECPNGVDMALMVAEAHARRWQAVGKVPLRERMFARMPELAPHLARVRSLLRLRDKIPGAARLLERVLGIAAARSLPRPAEQAFLDRAPVEHDGTAGEVVLLVDTFSNHFDPELAEAAQAVLVAAGYRVHLARPQDGGRALCCGRSYLSSGFVEQARAEASRMVEALMPHVERGLPVIGLEPSCLLMLRDEYHALGLGSAVAALARSALLLEEFLAREHDAGRLTLRFPDQAGRRVLVHGHCHQKAFGVMPAMHKVLGLIPGLEVRTVDSSCCGMGGSFGYKAEHFEVSMAMAEASLLPAVRGAAPDTAIVANGTSCRHQILDGAGRPAQHLAHLLHAALGHGRT</sequence>
<keyword evidence="8" id="KW-1185">Reference proteome</keyword>
<proteinExistence type="predicted"/>
<evidence type="ECO:0000256" key="3">
    <source>
        <dbReference type="ARBA" id="ARBA00022737"/>
    </source>
</evidence>
<comment type="caution">
    <text evidence="7">The sequence shown here is derived from an EMBL/GenBank/DDBJ whole genome shotgun (WGS) entry which is preliminary data.</text>
</comment>
<keyword evidence="4" id="KW-0408">Iron</keyword>
<dbReference type="EMBL" id="QKOE01000022">
    <property type="protein sequence ID" value="PZA14771.1"/>
    <property type="molecule type" value="Genomic_DNA"/>
</dbReference>
<dbReference type="PANTHER" id="PTHR32479:SF19">
    <property type="entry name" value="ANAEROBIC GLYCEROL-3-PHOSPHATE DEHYDROGENASE SUBUNIT C"/>
    <property type="match status" value="1"/>
</dbReference>
<protein>
    <submittedName>
        <fullName evidence="7">(Fe-S)-binding protein</fullName>
    </submittedName>
</protein>
<dbReference type="PANTHER" id="PTHR32479">
    <property type="entry name" value="GLYCOLATE OXIDASE IRON-SULFUR SUBUNIT"/>
    <property type="match status" value="1"/>
</dbReference>
<dbReference type="InterPro" id="IPR017896">
    <property type="entry name" value="4Fe4S_Fe-S-bd"/>
</dbReference>
<dbReference type="RefSeq" id="WP_110528940.1">
    <property type="nucleotide sequence ID" value="NZ_QKOE01000022.1"/>
</dbReference>
<gene>
    <name evidence="7" type="ORF">DNK49_20010</name>
</gene>
<dbReference type="GO" id="GO:0016491">
    <property type="term" value="F:oxidoreductase activity"/>
    <property type="evidence" value="ECO:0007669"/>
    <property type="project" value="UniProtKB-ARBA"/>
</dbReference>
<dbReference type="InterPro" id="IPR017900">
    <property type="entry name" value="4Fe4S_Fe_S_CS"/>
</dbReference>
<evidence type="ECO:0000256" key="4">
    <source>
        <dbReference type="ARBA" id="ARBA00023004"/>
    </source>
</evidence>
<organism evidence="7 8">
    <name type="scientific">Parazoarcus communis SWub3 = DSM 12120</name>
    <dbReference type="NCBI Taxonomy" id="1121029"/>
    <lineage>
        <taxon>Bacteria</taxon>
        <taxon>Pseudomonadati</taxon>
        <taxon>Pseudomonadota</taxon>
        <taxon>Betaproteobacteria</taxon>
        <taxon>Rhodocyclales</taxon>
        <taxon>Zoogloeaceae</taxon>
        <taxon>Parazoarcus</taxon>
    </lineage>
</organism>
<evidence type="ECO:0000313" key="7">
    <source>
        <dbReference type="EMBL" id="PZA14771.1"/>
    </source>
</evidence>
<evidence type="ECO:0000313" key="8">
    <source>
        <dbReference type="Proteomes" id="UP000248259"/>
    </source>
</evidence>
<keyword evidence="3" id="KW-0677">Repeat</keyword>
<dbReference type="PROSITE" id="PS51379">
    <property type="entry name" value="4FE4S_FER_2"/>
    <property type="match status" value="1"/>
</dbReference>
<dbReference type="AlphaFoldDB" id="A0A323URC1"/>
<dbReference type="Pfam" id="PF02754">
    <property type="entry name" value="CCG"/>
    <property type="match status" value="2"/>
</dbReference>
<evidence type="ECO:0000259" key="6">
    <source>
        <dbReference type="PROSITE" id="PS51379"/>
    </source>
</evidence>
<dbReference type="SUPFAM" id="SSF46548">
    <property type="entry name" value="alpha-helical ferredoxin"/>
    <property type="match status" value="1"/>
</dbReference>
<keyword evidence="1" id="KW-0004">4Fe-4S</keyword>
<reference evidence="7 8" key="1">
    <citation type="submission" date="2018-06" db="EMBL/GenBank/DDBJ databases">
        <title>Azoarcus communis strain SWub3 genome.</title>
        <authorList>
            <person name="Zorraquino Salvo V."/>
            <person name="Toubiana D."/>
            <person name="Blumwald E."/>
        </authorList>
    </citation>
    <scope>NUCLEOTIDE SEQUENCE [LARGE SCALE GENOMIC DNA]</scope>
    <source>
        <strain evidence="7 8">SWub3</strain>
    </source>
</reference>
<dbReference type="GO" id="GO:0051539">
    <property type="term" value="F:4 iron, 4 sulfur cluster binding"/>
    <property type="evidence" value="ECO:0007669"/>
    <property type="project" value="UniProtKB-KW"/>
</dbReference>
<evidence type="ECO:0000256" key="1">
    <source>
        <dbReference type="ARBA" id="ARBA00022485"/>
    </source>
</evidence>
<keyword evidence="2" id="KW-0479">Metal-binding</keyword>
<accession>A0A323URC1</accession>
<dbReference type="OrthoDB" id="9811557at2"/>
<dbReference type="PROSITE" id="PS00198">
    <property type="entry name" value="4FE4S_FER_1"/>
    <property type="match status" value="1"/>
</dbReference>